<name>A0ABU3WLM3_9NOCA</name>
<dbReference type="CDD" id="cd08916">
    <property type="entry name" value="TrHb3_P"/>
    <property type="match status" value="1"/>
</dbReference>
<evidence type="ECO:0000313" key="2">
    <source>
        <dbReference type="Proteomes" id="UP001275440"/>
    </source>
</evidence>
<keyword evidence="2" id="KW-1185">Reference proteome</keyword>
<sequence>MIHRRAPSVDLSGRADIDRLVRTFYERALADPELAPVFEVLAIVGLDEHLIVVGDFWEQILFRTTRYDGSFLRVHRALHAHHGLTTSRFARWLELWTEAVDDLFTGVNADRAKSRAGAMARSLERGVRRPFATG</sequence>
<dbReference type="EMBL" id="WBMO01000001">
    <property type="protein sequence ID" value="MDV2474872.1"/>
    <property type="molecule type" value="Genomic_DNA"/>
</dbReference>
<evidence type="ECO:0000313" key="1">
    <source>
        <dbReference type="EMBL" id="MDV2474872.1"/>
    </source>
</evidence>
<dbReference type="SUPFAM" id="SSF46458">
    <property type="entry name" value="Globin-like"/>
    <property type="match status" value="1"/>
</dbReference>
<gene>
    <name evidence="1" type="ORF">F8M49_04510</name>
</gene>
<proteinExistence type="predicted"/>
<dbReference type="Proteomes" id="UP001275440">
    <property type="component" value="Unassembled WGS sequence"/>
</dbReference>
<dbReference type="InterPro" id="IPR009050">
    <property type="entry name" value="Globin-like_sf"/>
</dbReference>
<accession>A0ABU3WLM3</accession>
<dbReference type="RefSeq" id="WP_072811644.1">
    <property type="nucleotide sequence ID" value="NZ_JAHWLX010000032.1"/>
</dbReference>
<organism evidence="1 2">
    <name type="scientific">Rhodococcus zopfii</name>
    <dbReference type="NCBI Taxonomy" id="43772"/>
    <lineage>
        <taxon>Bacteria</taxon>
        <taxon>Bacillati</taxon>
        <taxon>Actinomycetota</taxon>
        <taxon>Actinomycetes</taxon>
        <taxon>Mycobacteriales</taxon>
        <taxon>Nocardiaceae</taxon>
        <taxon>Rhodococcus</taxon>
    </lineage>
</organism>
<comment type="caution">
    <text evidence="1">The sequence shown here is derived from an EMBL/GenBank/DDBJ whole genome shotgun (WGS) entry which is preliminary data.</text>
</comment>
<reference evidence="1 2" key="1">
    <citation type="submission" date="2019-10" db="EMBL/GenBank/DDBJ databases">
        <title>Draft Genome Assembly of Rhodococcus zopfii DSM44189.</title>
        <authorList>
            <person name="Sutton J.M."/>
            <person name="Akob D.M."/>
            <person name="Bushman T.J."/>
        </authorList>
    </citation>
    <scope>NUCLEOTIDE SEQUENCE [LARGE SCALE GENOMIC DNA]</scope>
    <source>
        <strain evidence="1 2">DSM 44189</strain>
    </source>
</reference>
<protein>
    <submittedName>
        <fullName evidence="1">Group III truncated hemoglobin</fullName>
    </submittedName>
</protein>
<dbReference type="InterPro" id="IPR012292">
    <property type="entry name" value="Globin/Proto"/>
</dbReference>
<dbReference type="Gene3D" id="1.10.490.10">
    <property type="entry name" value="Globins"/>
    <property type="match status" value="1"/>
</dbReference>